<dbReference type="PANTHER" id="PTHR30349:SF77">
    <property type="entry name" value="TYROSINE RECOMBINASE XERC"/>
    <property type="match status" value="1"/>
</dbReference>
<dbReference type="InterPro" id="IPR044068">
    <property type="entry name" value="CB"/>
</dbReference>
<organism evidence="12 13">
    <name type="scientific">Paucilactobacillus nenjiangensis</name>
    <dbReference type="NCBI Taxonomy" id="1296540"/>
    <lineage>
        <taxon>Bacteria</taxon>
        <taxon>Bacillati</taxon>
        <taxon>Bacillota</taxon>
        <taxon>Bacilli</taxon>
        <taxon>Lactobacillales</taxon>
        <taxon>Lactobacillaceae</taxon>
        <taxon>Paucilactobacillus</taxon>
    </lineage>
</organism>
<dbReference type="GO" id="GO:0051301">
    <property type="term" value="P:cell division"/>
    <property type="evidence" value="ECO:0007669"/>
    <property type="project" value="UniProtKB-KW"/>
</dbReference>
<dbReference type="GO" id="GO:0006310">
    <property type="term" value="P:DNA recombination"/>
    <property type="evidence" value="ECO:0007669"/>
    <property type="project" value="UniProtKB-KW"/>
</dbReference>
<dbReference type="Pfam" id="PF02899">
    <property type="entry name" value="Phage_int_SAM_1"/>
    <property type="match status" value="1"/>
</dbReference>
<keyword evidence="2" id="KW-0963">Cytoplasm</keyword>
<evidence type="ECO:0000256" key="8">
    <source>
        <dbReference type="ARBA" id="ARBA00023306"/>
    </source>
</evidence>
<dbReference type="SUPFAM" id="SSF56349">
    <property type="entry name" value="DNA breaking-rejoining enzymes"/>
    <property type="match status" value="1"/>
</dbReference>
<dbReference type="GO" id="GO:0003677">
    <property type="term" value="F:DNA binding"/>
    <property type="evidence" value="ECO:0007669"/>
    <property type="project" value="UniProtKB-UniRule"/>
</dbReference>
<evidence type="ECO:0000259" key="10">
    <source>
        <dbReference type="PROSITE" id="PS51898"/>
    </source>
</evidence>
<evidence type="ECO:0000259" key="11">
    <source>
        <dbReference type="PROSITE" id="PS51900"/>
    </source>
</evidence>
<dbReference type="PROSITE" id="PS51898">
    <property type="entry name" value="TYR_RECOMBINASE"/>
    <property type="match status" value="1"/>
</dbReference>
<sequence>MENERYIHLIDSELANLPDFVNQYRIGTNLSLTTTYQYLTEFRRFFDWLRISSLSQAADNNHVSPTDLEQLKRNDIMLYIDSIKHNSNEHKNSVSPTTINRSINALRSLYKFLTIKSDNVNGHSYFDQNVMLKIDSMNTNQTLSYRAHAIKAHMLIGEEKFKLLDFIDTTYISKINKQAIYSFEKNKERDLALIALMLGTGIRVSEAANVNMKDINLSDKYLDITRKGGQKDTVPIADWTIDYLKNYANHRSSTYHPDKTQTAFFITEYHGKINRIASNSIERLVSKYSAAYGRKLTPHKLRHTVASEIYSNTKDQVVVAQQLGQKGTSATSLYTHVDPDKQRAALNDNSNQRQNK</sequence>
<keyword evidence="8" id="KW-0131">Cell cycle</keyword>
<accession>A0A5P1X542</accession>
<evidence type="ECO:0000256" key="5">
    <source>
        <dbReference type="ARBA" id="ARBA00022908"/>
    </source>
</evidence>
<dbReference type="PANTHER" id="PTHR30349">
    <property type="entry name" value="PHAGE INTEGRASE-RELATED"/>
    <property type="match status" value="1"/>
</dbReference>
<reference evidence="12 13" key="1">
    <citation type="submission" date="2019-09" db="EMBL/GenBank/DDBJ databases">
        <title>Complete Genome Sequence of Lactobacillus nenjiangensis SH-Y15, isolated from sauerkraut.</title>
        <authorList>
            <person name="Yang H."/>
        </authorList>
    </citation>
    <scope>NUCLEOTIDE SEQUENCE [LARGE SCALE GENOMIC DNA]</scope>
    <source>
        <strain evidence="12 13">SH-Y15</strain>
    </source>
</reference>
<gene>
    <name evidence="12" type="primary">xerS</name>
    <name evidence="12" type="ORF">F0161_05765</name>
</gene>
<evidence type="ECO:0000256" key="3">
    <source>
        <dbReference type="ARBA" id="ARBA00022618"/>
    </source>
</evidence>
<keyword evidence="6 9" id="KW-0238">DNA-binding</keyword>
<name>A0A5P1X542_9LACO</name>
<feature type="domain" description="Tyr recombinase" evidence="10">
    <location>
        <begin position="162"/>
        <end position="347"/>
    </location>
</feature>
<dbReference type="InterPro" id="IPR013762">
    <property type="entry name" value="Integrase-like_cat_sf"/>
</dbReference>
<evidence type="ECO:0000313" key="12">
    <source>
        <dbReference type="EMBL" id="QER67408.1"/>
    </source>
</evidence>
<comment type="subcellular location">
    <subcellularLocation>
        <location evidence="1">Cytoplasm</location>
    </subcellularLocation>
</comment>
<protein>
    <submittedName>
        <fullName evidence="12">Tyrosine recombinase XerS</fullName>
    </submittedName>
</protein>
<evidence type="ECO:0000256" key="7">
    <source>
        <dbReference type="ARBA" id="ARBA00023172"/>
    </source>
</evidence>
<evidence type="ECO:0000256" key="9">
    <source>
        <dbReference type="PROSITE-ProRule" id="PRU01248"/>
    </source>
</evidence>
<keyword evidence="7" id="KW-0233">DNA recombination</keyword>
<dbReference type="GO" id="GO:0005737">
    <property type="term" value="C:cytoplasm"/>
    <property type="evidence" value="ECO:0007669"/>
    <property type="project" value="UniProtKB-SubCell"/>
</dbReference>
<dbReference type="InterPro" id="IPR010998">
    <property type="entry name" value="Integrase_recombinase_N"/>
</dbReference>
<dbReference type="PROSITE" id="PS51900">
    <property type="entry name" value="CB"/>
    <property type="match status" value="1"/>
</dbReference>
<keyword evidence="3" id="KW-0132">Cell division</keyword>
<dbReference type="InterPro" id="IPR002104">
    <property type="entry name" value="Integrase_catalytic"/>
</dbReference>
<evidence type="ECO:0000313" key="13">
    <source>
        <dbReference type="Proteomes" id="UP000325295"/>
    </source>
</evidence>
<dbReference type="Gene3D" id="1.10.443.10">
    <property type="entry name" value="Intergrase catalytic core"/>
    <property type="match status" value="1"/>
</dbReference>
<evidence type="ECO:0000256" key="2">
    <source>
        <dbReference type="ARBA" id="ARBA00022490"/>
    </source>
</evidence>
<dbReference type="InterPro" id="IPR011010">
    <property type="entry name" value="DNA_brk_join_enz"/>
</dbReference>
<dbReference type="InterPro" id="IPR004107">
    <property type="entry name" value="Integrase_SAM-like_N"/>
</dbReference>
<evidence type="ECO:0000256" key="6">
    <source>
        <dbReference type="ARBA" id="ARBA00023125"/>
    </source>
</evidence>
<dbReference type="KEGG" id="lnn:F0161_05765"/>
<dbReference type="InterPro" id="IPR050090">
    <property type="entry name" value="Tyrosine_recombinase_XerCD"/>
</dbReference>
<dbReference type="RefSeq" id="WP_150203983.1">
    <property type="nucleotide sequence ID" value="NZ_CAXYVY010000011.1"/>
</dbReference>
<dbReference type="GO" id="GO:0007059">
    <property type="term" value="P:chromosome segregation"/>
    <property type="evidence" value="ECO:0007669"/>
    <property type="project" value="UniProtKB-KW"/>
</dbReference>
<keyword evidence="4" id="KW-0159">Chromosome partition</keyword>
<keyword evidence="5" id="KW-0229">DNA integration</keyword>
<evidence type="ECO:0000256" key="1">
    <source>
        <dbReference type="ARBA" id="ARBA00004496"/>
    </source>
</evidence>
<dbReference type="Pfam" id="PF00589">
    <property type="entry name" value="Phage_integrase"/>
    <property type="match status" value="1"/>
</dbReference>
<dbReference type="EMBL" id="CP043939">
    <property type="protein sequence ID" value="QER67408.1"/>
    <property type="molecule type" value="Genomic_DNA"/>
</dbReference>
<dbReference type="GO" id="GO:0015074">
    <property type="term" value="P:DNA integration"/>
    <property type="evidence" value="ECO:0007669"/>
    <property type="project" value="UniProtKB-KW"/>
</dbReference>
<dbReference type="AlphaFoldDB" id="A0A5P1X542"/>
<evidence type="ECO:0000256" key="4">
    <source>
        <dbReference type="ARBA" id="ARBA00022829"/>
    </source>
</evidence>
<feature type="domain" description="Core-binding (CB)" evidence="11">
    <location>
        <begin position="15"/>
        <end position="114"/>
    </location>
</feature>
<dbReference type="CDD" id="cd00397">
    <property type="entry name" value="DNA_BRE_C"/>
    <property type="match status" value="1"/>
</dbReference>
<proteinExistence type="predicted"/>
<dbReference type="Proteomes" id="UP000325295">
    <property type="component" value="Chromosome"/>
</dbReference>
<dbReference type="NCBIfam" id="NF003462">
    <property type="entry name" value="PRK05084.1"/>
    <property type="match status" value="1"/>
</dbReference>
<dbReference type="Gene3D" id="1.10.150.130">
    <property type="match status" value="1"/>
</dbReference>
<dbReference type="OrthoDB" id="283809at2"/>
<keyword evidence="13" id="KW-1185">Reference proteome</keyword>